<evidence type="ECO:0000313" key="1">
    <source>
        <dbReference type="EMBL" id="QSZ29150.1"/>
    </source>
</evidence>
<accession>A0A8A3NYH4</accession>
<dbReference type="Proteomes" id="UP000672032">
    <property type="component" value="Chromosome 1"/>
</dbReference>
<sequence>MSNILDEDSSNYDSSEDVISTDRSHIQESLDSRSLQLPSKKKKCVTRCMSFISHTVEDNYCDNHRHRACKIYISKQIPQKVQSEFGLIRAWDENASQEVFEESVMQAAEFAIQYITVVPFYREPVQNYKLSTRNKIEHFPDFCLSNVVEVLLGKIPIAKRNWASNVLLWITYARELLRVDSLSAALAIEEEKTESLETWNGNIAYNLANDLEQGLPFLLNLQGGYVRFVDDELYGYFAVSGGVDWNIPSYESDWTL</sequence>
<proteinExistence type="predicted"/>
<dbReference type="EMBL" id="CP063405">
    <property type="protein sequence ID" value="QSZ29150.1"/>
    <property type="molecule type" value="Genomic_DNA"/>
</dbReference>
<evidence type="ECO:0000313" key="2">
    <source>
        <dbReference type="Proteomes" id="UP000672032"/>
    </source>
</evidence>
<keyword evidence="2" id="KW-1185">Reference proteome</keyword>
<name>A0A8A3NYH4_9HELO</name>
<reference evidence="1" key="1">
    <citation type="submission" date="2020-10" db="EMBL/GenBank/DDBJ databases">
        <title>Genome Sequence of Monilinia vaccinii-corymbosi Sheds Light on Mummy Berry Disease Infection of Blueberry and Mating Type.</title>
        <authorList>
            <person name="Yow A.G."/>
            <person name="Zhang Y."/>
            <person name="Bansal K."/>
            <person name="Eacker S.M."/>
            <person name="Sullivan S."/>
            <person name="Liachko I."/>
            <person name="Cubeta M.A."/>
            <person name="Rollins J.A."/>
            <person name="Ashrafi H."/>
        </authorList>
    </citation>
    <scope>NUCLEOTIDE SEQUENCE</scope>
    <source>
        <strain evidence="1">RL-1</strain>
    </source>
</reference>
<protein>
    <submittedName>
        <fullName evidence="1">Uncharacterized protein</fullName>
    </submittedName>
</protein>
<organism evidence="1 2">
    <name type="scientific">Monilinia vaccinii-corymbosi</name>
    <dbReference type="NCBI Taxonomy" id="61207"/>
    <lineage>
        <taxon>Eukaryota</taxon>
        <taxon>Fungi</taxon>
        <taxon>Dikarya</taxon>
        <taxon>Ascomycota</taxon>
        <taxon>Pezizomycotina</taxon>
        <taxon>Leotiomycetes</taxon>
        <taxon>Helotiales</taxon>
        <taxon>Sclerotiniaceae</taxon>
        <taxon>Monilinia</taxon>
    </lineage>
</organism>
<dbReference type="AlphaFoldDB" id="A0A8A3NYH4"/>
<gene>
    <name evidence="1" type="ORF">DSL72_003661</name>
</gene>